<dbReference type="InterPro" id="IPR008737">
    <property type="entry name" value="DUF1758"/>
</dbReference>
<evidence type="ECO:0000259" key="1">
    <source>
        <dbReference type="Pfam" id="PF05585"/>
    </source>
</evidence>
<gene>
    <name evidence="2" type="ORF">DPMN_124961</name>
</gene>
<evidence type="ECO:0000313" key="2">
    <source>
        <dbReference type="EMBL" id="KAH3823162.1"/>
    </source>
</evidence>
<dbReference type="Pfam" id="PF05585">
    <property type="entry name" value="DUF1758"/>
    <property type="match status" value="1"/>
</dbReference>
<reference evidence="2" key="1">
    <citation type="journal article" date="2019" name="bioRxiv">
        <title>The Genome of the Zebra Mussel, Dreissena polymorpha: A Resource for Invasive Species Research.</title>
        <authorList>
            <person name="McCartney M.A."/>
            <person name="Auch B."/>
            <person name="Kono T."/>
            <person name="Mallez S."/>
            <person name="Zhang Y."/>
            <person name="Obille A."/>
            <person name="Becker A."/>
            <person name="Abrahante J.E."/>
            <person name="Garbe J."/>
            <person name="Badalamenti J.P."/>
            <person name="Herman A."/>
            <person name="Mangelson H."/>
            <person name="Liachko I."/>
            <person name="Sullivan S."/>
            <person name="Sone E.D."/>
            <person name="Koren S."/>
            <person name="Silverstein K.A.T."/>
            <person name="Beckman K.B."/>
            <person name="Gohl D.M."/>
        </authorList>
    </citation>
    <scope>NUCLEOTIDE SEQUENCE</scope>
    <source>
        <strain evidence="2">Duluth1</strain>
        <tissue evidence="2">Whole animal</tissue>
    </source>
</reference>
<feature type="domain" description="DUF1758" evidence="1">
    <location>
        <begin position="11"/>
        <end position="74"/>
    </location>
</feature>
<evidence type="ECO:0000313" key="3">
    <source>
        <dbReference type="Proteomes" id="UP000828390"/>
    </source>
</evidence>
<dbReference type="Proteomes" id="UP000828390">
    <property type="component" value="Unassembled WGS sequence"/>
</dbReference>
<organism evidence="2 3">
    <name type="scientific">Dreissena polymorpha</name>
    <name type="common">Zebra mussel</name>
    <name type="synonym">Mytilus polymorpha</name>
    <dbReference type="NCBI Taxonomy" id="45954"/>
    <lineage>
        <taxon>Eukaryota</taxon>
        <taxon>Metazoa</taxon>
        <taxon>Spiralia</taxon>
        <taxon>Lophotrochozoa</taxon>
        <taxon>Mollusca</taxon>
        <taxon>Bivalvia</taxon>
        <taxon>Autobranchia</taxon>
        <taxon>Heteroconchia</taxon>
        <taxon>Euheterodonta</taxon>
        <taxon>Imparidentia</taxon>
        <taxon>Neoheterodontei</taxon>
        <taxon>Myida</taxon>
        <taxon>Dreissenoidea</taxon>
        <taxon>Dreissenidae</taxon>
        <taxon>Dreissena</taxon>
    </lineage>
</organism>
<sequence>MSTVGIKEAAVEAAILFDEGSDKSFIMQQLADQLQLPVDGTDMLNIALFGGNTARVRRVDRSTIYVKTDNEIVQLSVLVVLTIAKPIDTSLMSVAATFPFSDV</sequence>
<name>A0A9D4JWN5_DREPO</name>
<comment type="caution">
    <text evidence="2">The sequence shown here is derived from an EMBL/GenBank/DDBJ whole genome shotgun (WGS) entry which is preliminary data.</text>
</comment>
<accession>A0A9D4JWN5</accession>
<dbReference type="AlphaFoldDB" id="A0A9D4JWN5"/>
<proteinExistence type="predicted"/>
<protein>
    <recommendedName>
        <fullName evidence="1">DUF1758 domain-containing protein</fullName>
    </recommendedName>
</protein>
<dbReference type="EMBL" id="JAIWYP010000005">
    <property type="protein sequence ID" value="KAH3823162.1"/>
    <property type="molecule type" value="Genomic_DNA"/>
</dbReference>
<reference evidence="2" key="2">
    <citation type="submission" date="2020-11" db="EMBL/GenBank/DDBJ databases">
        <authorList>
            <person name="McCartney M.A."/>
            <person name="Auch B."/>
            <person name="Kono T."/>
            <person name="Mallez S."/>
            <person name="Becker A."/>
            <person name="Gohl D.M."/>
            <person name="Silverstein K.A.T."/>
            <person name="Koren S."/>
            <person name="Bechman K.B."/>
            <person name="Herman A."/>
            <person name="Abrahante J.E."/>
            <person name="Garbe J."/>
        </authorList>
    </citation>
    <scope>NUCLEOTIDE SEQUENCE</scope>
    <source>
        <strain evidence="2">Duluth1</strain>
        <tissue evidence="2">Whole animal</tissue>
    </source>
</reference>
<keyword evidence="3" id="KW-1185">Reference proteome</keyword>